<reference evidence="2" key="1">
    <citation type="submission" date="2021-01" db="EMBL/GenBank/DDBJ databases">
        <title>A chromosome-scale assembly of European eel, Anguilla anguilla.</title>
        <authorList>
            <person name="Henkel C."/>
            <person name="Jong-Raadsen S.A."/>
            <person name="Dufour S."/>
            <person name="Weltzien F.-A."/>
            <person name="Palstra A.P."/>
            <person name="Pelster B."/>
            <person name="Spaink H.P."/>
            <person name="Van Den Thillart G.E."/>
            <person name="Jansen H."/>
            <person name="Zahm M."/>
            <person name="Klopp C."/>
            <person name="Cedric C."/>
            <person name="Louis A."/>
            <person name="Berthelot C."/>
            <person name="Parey E."/>
            <person name="Roest Crollius H."/>
            <person name="Montfort J."/>
            <person name="Robinson-Rechavi M."/>
            <person name="Bucao C."/>
            <person name="Bouchez O."/>
            <person name="Gislard M."/>
            <person name="Lluch J."/>
            <person name="Milhes M."/>
            <person name="Lampietro C."/>
            <person name="Lopez Roques C."/>
            <person name="Donnadieu C."/>
            <person name="Braasch I."/>
            <person name="Desvignes T."/>
            <person name="Postlethwait J."/>
            <person name="Bobe J."/>
            <person name="Guiguen Y."/>
            <person name="Dirks R."/>
        </authorList>
    </citation>
    <scope>NUCLEOTIDE SEQUENCE</scope>
    <source>
        <strain evidence="2">Tag_6206</strain>
        <tissue evidence="2">Liver</tissue>
    </source>
</reference>
<gene>
    <name evidence="2" type="ORF">ANANG_G00094990</name>
</gene>
<accession>A0A9D3MFP2</accession>
<proteinExistence type="predicted"/>
<evidence type="ECO:0000313" key="3">
    <source>
        <dbReference type="Proteomes" id="UP001044222"/>
    </source>
</evidence>
<evidence type="ECO:0000313" key="2">
    <source>
        <dbReference type="EMBL" id="KAG5848117.1"/>
    </source>
</evidence>
<comment type="caution">
    <text evidence="2">The sequence shown here is derived from an EMBL/GenBank/DDBJ whole genome shotgun (WGS) entry which is preliminary data.</text>
</comment>
<evidence type="ECO:0000256" key="1">
    <source>
        <dbReference type="SAM" id="MobiDB-lite"/>
    </source>
</evidence>
<protein>
    <submittedName>
        <fullName evidence="2">Uncharacterized protein</fullName>
    </submittedName>
</protein>
<dbReference type="AlphaFoldDB" id="A0A9D3MFP2"/>
<name>A0A9D3MFP2_ANGAN</name>
<organism evidence="2 3">
    <name type="scientific">Anguilla anguilla</name>
    <name type="common">European freshwater eel</name>
    <name type="synonym">Muraena anguilla</name>
    <dbReference type="NCBI Taxonomy" id="7936"/>
    <lineage>
        <taxon>Eukaryota</taxon>
        <taxon>Metazoa</taxon>
        <taxon>Chordata</taxon>
        <taxon>Craniata</taxon>
        <taxon>Vertebrata</taxon>
        <taxon>Euteleostomi</taxon>
        <taxon>Actinopterygii</taxon>
        <taxon>Neopterygii</taxon>
        <taxon>Teleostei</taxon>
        <taxon>Anguilliformes</taxon>
        <taxon>Anguillidae</taxon>
        <taxon>Anguilla</taxon>
    </lineage>
</organism>
<feature type="region of interest" description="Disordered" evidence="1">
    <location>
        <begin position="1"/>
        <end position="24"/>
    </location>
</feature>
<dbReference type="EMBL" id="JAFIRN010000005">
    <property type="protein sequence ID" value="KAG5848117.1"/>
    <property type="molecule type" value="Genomic_DNA"/>
</dbReference>
<dbReference type="Proteomes" id="UP001044222">
    <property type="component" value="Unassembled WGS sequence"/>
</dbReference>
<keyword evidence="3" id="KW-1185">Reference proteome</keyword>
<sequence>MQQRPGIVGSAGAIHPPGPDGHHMVRQKGVIFRPRWSAAPLGGMQDELPMAFK</sequence>